<feature type="transmembrane region" description="Helical" evidence="6">
    <location>
        <begin position="6"/>
        <end position="27"/>
    </location>
</feature>
<protein>
    <submittedName>
        <fullName evidence="8">Tight adherence protein C</fullName>
    </submittedName>
</protein>
<evidence type="ECO:0000256" key="5">
    <source>
        <dbReference type="ARBA" id="ARBA00023136"/>
    </source>
</evidence>
<keyword evidence="5 6" id="KW-0472">Membrane</keyword>
<feature type="transmembrane region" description="Helical" evidence="6">
    <location>
        <begin position="135"/>
        <end position="156"/>
    </location>
</feature>
<name>A0A329CLE9_9BURK</name>
<gene>
    <name evidence="8" type="ORF">BX591_106283</name>
</gene>
<evidence type="ECO:0000256" key="6">
    <source>
        <dbReference type="SAM" id="Phobius"/>
    </source>
</evidence>
<comment type="subcellular location">
    <subcellularLocation>
        <location evidence="1">Cell membrane</location>
        <topology evidence="1">Multi-pass membrane protein</topology>
    </subcellularLocation>
</comment>
<dbReference type="Proteomes" id="UP000248918">
    <property type="component" value="Unassembled WGS sequence"/>
</dbReference>
<evidence type="ECO:0000256" key="2">
    <source>
        <dbReference type="ARBA" id="ARBA00022475"/>
    </source>
</evidence>
<dbReference type="PANTHER" id="PTHR35007:SF2">
    <property type="entry name" value="PILUS ASSEMBLE PROTEIN"/>
    <property type="match status" value="1"/>
</dbReference>
<reference evidence="8 9" key="1">
    <citation type="submission" date="2018-06" db="EMBL/GenBank/DDBJ databases">
        <title>Genomic Encyclopedia of Type Strains, Phase III (KMG-III): the genomes of soil and plant-associated and newly described type strains.</title>
        <authorList>
            <person name="Whitman W."/>
        </authorList>
    </citation>
    <scope>NUCLEOTIDE SEQUENCE [LARGE SCALE GENOMIC DNA]</scope>
    <source>
        <strain evidence="8 9">LMG 23644</strain>
    </source>
</reference>
<organism evidence="8 9">
    <name type="scientific">Paraburkholderia bryophila</name>
    <dbReference type="NCBI Taxonomy" id="420952"/>
    <lineage>
        <taxon>Bacteria</taxon>
        <taxon>Pseudomonadati</taxon>
        <taxon>Pseudomonadota</taxon>
        <taxon>Betaproteobacteria</taxon>
        <taxon>Burkholderiales</taxon>
        <taxon>Burkholderiaceae</taxon>
        <taxon>Paraburkholderia</taxon>
    </lineage>
</organism>
<sequence length="324" mass="35419">MKTEQIVLLGVMFLIVFGAALKAMVLLRPDPVQRRIEGLGQTGSTGGIDLDGAAGSGAQKNWVETVTKVSERVARLSLPKDDWDKSALRLRFANAGIRNPSAPAIYFAAKTVLALVLPAIALIFLGNVFDADQRMLLLMAVLVASALGFYLPNLVLTRMIERRQRTLFEDLPDALDLMTVCVEAGLGLDAAMMRVTQEIGVKSLALKDEFDMVLLELRAGSGRDKALRNLSLRTGVEDIDTLAAMLIQAERFGTSVGDSLRVYTDNLRTKRRLRAEEQAAKIALKLLFPLMFFIFPTLMAVLVGPSAIRLVRQLFPIMNSMAGG</sequence>
<dbReference type="PANTHER" id="PTHR35007">
    <property type="entry name" value="INTEGRAL MEMBRANE PROTEIN-RELATED"/>
    <property type="match status" value="1"/>
</dbReference>
<evidence type="ECO:0000256" key="1">
    <source>
        <dbReference type="ARBA" id="ARBA00004651"/>
    </source>
</evidence>
<dbReference type="EMBL" id="QLTK01000006">
    <property type="protein sequence ID" value="RAS34602.1"/>
    <property type="molecule type" value="Genomic_DNA"/>
</dbReference>
<dbReference type="RefSeq" id="WP_111931915.1">
    <property type="nucleotide sequence ID" value="NZ_CADFFP010000010.1"/>
</dbReference>
<evidence type="ECO:0000313" key="8">
    <source>
        <dbReference type="EMBL" id="RAS34602.1"/>
    </source>
</evidence>
<dbReference type="OrthoDB" id="9810662at2"/>
<keyword evidence="2" id="KW-1003">Cell membrane</keyword>
<proteinExistence type="predicted"/>
<keyword evidence="3 6" id="KW-0812">Transmembrane</keyword>
<dbReference type="InterPro" id="IPR018076">
    <property type="entry name" value="T2SS_GspF_dom"/>
</dbReference>
<evidence type="ECO:0000256" key="3">
    <source>
        <dbReference type="ARBA" id="ARBA00022692"/>
    </source>
</evidence>
<feature type="transmembrane region" description="Helical" evidence="6">
    <location>
        <begin position="107"/>
        <end position="129"/>
    </location>
</feature>
<feature type="domain" description="Type II secretion system protein GspF" evidence="7">
    <location>
        <begin position="175"/>
        <end position="303"/>
    </location>
</feature>
<keyword evidence="4 6" id="KW-1133">Transmembrane helix</keyword>
<accession>A0A329CLE9</accession>
<comment type="caution">
    <text evidence="8">The sequence shown here is derived from an EMBL/GenBank/DDBJ whole genome shotgun (WGS) entry which is preliminary data.</text>
</comment>
<dbReference type="Pfam" id="PF00482">
    <property type="entry name" value="T2SSF"/>
    <property type="match status" value="1"/>
</dbReference>
<evidence type="ECO:0000256" key="4">
    <source>
        <dbReference type="ARBA" id="ARBA00022989"/>
    </source>
</evidence>
<evidence type="ECO:0000259" key="7">
    <source>
        <dbReference type="Pfam" id="PF00482"/>
    </source>
</evidence>
<evidence type="ECO:0000313" key="9">
    <source>
        <dbReference type="Proteomes" id="UP000248918"/>
    </source>
</evidence>
<dbReference type="AlphaFoldDB" id="A0A329CLE9"/>
<dbReference type="GO" id="GO:0005886">
    <property type="term" value="C:plasma membrane"/>
    <property type="evidence" value="ECO:0007669"/>
    <property type="project" value="UniProtKB-SubCell"/>
</dbReference>
<feature type="transmembrane region" description="Helical" evidence="6">
    <location>
        <begin position="282"/>
        <end position="308"/>
    </location>
</feature>